<dbReference type="InterPro" id="IPR050628">
    <property type="entry name" value="SNF2_RAD54_helicase_TF"/>
</dbReference>
<dbReference type="InterPro" id="IPR049730">
    <property type="entry name" value="SNF2/RAD54-like_C"/>
</dbReference>
<evidence type="ECO:0000313" key="7">
    <source>
        <dbReference type="Proteomes" id="UP001152130"/>
    </source>
</evidence>
<dbReference type="PANTHER" id="PTHR45626">
    <property type="entry name" value="TRANSCRIPTION TERMINATION FACTOR 2-RELATED"/>
    <property type="match status" value="1"/>
</dbReference>
<comment type="caution">
    <text evidence="6">The sequence shown here is derived from an EMBL/GenBank/DDBJ whole genome shotgun (WGS) entry which is preliminary data.</text>
</comment>
<dbReference type="AlphaFoldDB" id="A0A9W8PN26"/>
<dbReference type="GO" id="GO:0005634">
    <property type="term" value="C:nucleus"/>
    <property type="evidence" value="ECO:0007669"/>
    <property type="project" value="TreeGrafter"/>
</dbReference>
<evidence type="ECO:0000256" key="4">
    <source>
        <dbReference type="ARBA" id="ARBA00022840"/>
    </source>
</evidence>
<reference evidence="6" key="1">
    <citation type="submission" date="2022-10" db="EMBL/GenBank/DDBJ databases">
        <title>Fusarium specimens isolated from Avocado Roots.</title>
        <authorList>
            <person name="Stajich J."/>
            <person name="Roper C."/>
            <person name="Heimlech-Rivalta G."/>
        </authorList>
    </citation>
    <scope>NUCLEOTIDE SEQUENCE</scope>
    <source>
        <strain evidence="6">CF00143</strain>
    </source>
</reference>
<sequence>MPLGSKVKSTASVIMTWQHEAPEDKIIVFIEWTRTAKALGCVLEALGINFVYYNSMATNKKKGMALEKFNEDPNCKVLWNTTVEEQAFKRVYRLGQTKETYLVRILALGSIDERVYELQKAKETIVAAALQDDQHRPHFTGEMQLRMLFSTKDSGSLIQEMKREMAERNLQQALGK</sequence>
<keyword evidence="4" id="KW-0067">ATP-binding</keyword>
<name>A0A9W8PN26_9HYPO</name>
<dbReference type="EMBL" id="JAPDHF010000010">
    <property type="protein sequence ID" value="KAJ4011981.1"/>
    <property type="molecule type" value="Genomic_DNA"/>
</dbReference>
<proteinExistence type="predicted"/>
<keyword evidence="3" id="KW-0347">Helicase</keyword>
<protein>
    <recommendedName>
        <fullName evidence="5">Helicase C-terminal domain-containing protein</fullName>
    </recommendedName>
</protein>
<dbReference type="GO" id="GO:0005524">
    <property type="term" value="F:ATP binding"/>
    <property type="evidence" value="ECO:0007669"/>
    <property type="project" value="UniProtKB-KW"/>
</dbReference>
<evidence type="ECO:0000313" key="6">
    <source>
        <dbReference type="EMBL" id="KAJ4011981.1"/>
    </source>
</evidence>
<dbReference type="SUPFAM" id="SSF52540">
    <property type="entry name" value="P-loop containing nucleoside triphosphate hydrolases"/>
    <property type="match status" value="1"/>
</dbReference>
<evidence type="ECO:0000259" key="5">
    <source>
        <dbReference type="Pfam" id="PF00271"/>
    </source>
</evidence>
<gene>
    <name evidence="6" type="ORF">NW766_007281</name>
</gene>
<dbReference type="GO" id="GO:0004386">
    <property type="term" value="F:helicase activity"/>
    <property type="evidence" value="ECO:0007669"/>
    <property type="project" value="UniProtKB-KW"/>
</dbReference>
<dbReference type="GO" id="GO:0006281">
    <property type="term" value="P:DNA repair"/>
    <property type="evidence" value="ECO:0007669"/>
    <property type="project" value="TreeGrafter"/>
</dbReference>
<dbReference type="Proteomes" id="UP001152130">
    <property type="component" value="Unassembled WGS sequence"/>
</dbReference>
<dbReference type="Gene3D" id="3.40.50.300">
    <property type="entry name" value="P-loop containing nucleotide triphosphate hydrolases"/>
    <property type="match status" value="2"/>
</dbReference>
<evidence type="ECO:0000256" key="1">
    <source>
        <dbReference type="ARBA" id="ARBA00022741"/>
    </source>
</evidence>
<dbReference type="CDD" id="cd18793">
    <property type="entry name" value="SF2_C_SNF"/>
    <property type="match status" value="1"/>
</dbReference>
<keyword evidence="2" id="KW-0378">Hydrolase</keyword>
<organism evidence="6 7">
    <name type="scientific">Fusarium irregulare</name>
    <dbReference type="NCBI Taxonomy" id="2494466"/>
    <lineage>
        <taxon>Eukaryota</taxon>
        <taxon>Fungi</taxon>
        <taxon>Dikarya</taxon>
        <taxon>Ascomycota</taxon>
        <taxon>Pezizomycotina</taxon>
        <taxon>Sordariomycetes</taxon>
        <taxon>Hypocreomycetidae</taxon>
        <taxon>Hypocreales</taxon>
        <taxon>Nectriaceae</taxon>
        <taxon>Fusarium</taxon>
        <taxon>Fusarium incarnatum-equiseti species complex</taxon>
    </lineage>
</organism>
<dbReference type="GO" id="GO:0016787">
    <property type="term" value="F:hydrolase activity"/>
    <property type="evidence" value="ECO:0007669"/>
    <property type="project" value="UniProtKB-KW"/>
</dbReference>
<keyword evidence="1" id="KW-0547">Nucleotide-binding</keyword>
<dbReference type="Pfam" id="PF00271">
    <property type="entry name" value="Helicase_C"/>
    <property type="match status" value="1"/>
</dbReference>
<accession>A0A9W8PN26</accession>
<evidence type="ECO:0000256" key="3">
    <source>
        <dbReference type="ARBA" id="ARBA00022806"/>
    </source>
</evidence>
<evidence type="ECO:0000256" key="2">
    <source>
        <dbReference type="ARBA" id="ARBA00022801"/>
    </source>
</evidence>
<dbReference type="InterPro" id="IPR001650">
    <property type="entry name" value="Helicase_C-like"/>
</dbReference>
<dbReference type="PANTHER" id="PTHR45626:SF17">
    <property type="entry name" value="HELICASE-LIKE TRANSCRIPTION FACTOR"/>
    <property type="match status" value="1"/>
</dbReference>
<dbReference type="InterPro" id="IPR027417">
    <property type="entry name" value="P-loop_NTPase"/>
</dbReference>
<feature type="domain" description="Helicase C-terminal" evidence="5">
    <location>
        <begin position="14"/>
        <end position="83"/>
    </location>
</feature>
<dbReference type="GO" id="GO:0008094">
    <property type="term" value="F:ATP-dependent activity, acting on DNA"/>
    <property type="evidence" value="ECO:0007669"/>
    <property type="project" value="TreeGrafter"/>
</dbReference>
<keyword evidence="7" id="KW-1185">Reference proteome</keyword>